<feature type="region of interest" description="Disordered" evidence="1">
    <location>
        <begin position="98"/>
        <end position="146"/>
    </location>
</feature>
<dbReference type="AlphaFoldDB" id="A0A8J6P6G8"/>
<feature type="transmembrane region" description="Helical" evidence="2">
    <location>
        <begin position="76"/>
        <end position="95"/>
    </location>
</feature>
<feature type="compositionally biased region" description="Polar residues" evidence="1">
    <location>
        <begin position="98"/>
        <end position="108"/>
    </location>
</feature>
<evidence type="ECO:0000313" key="4">
    <source>
        <dbReference type="Proteomes" id="UP000652681"/>
    </source>
</evidence>
<keyword evidence="4" id="KW-1185">Reference proteome</keyword>
<feature type="compositionally biased region" description="Basic residues" evidence="1">
    <location>
        <begin position="119"/>
        <end position="133"/>
    </location>
</feature>
<dbReference type="EMBL" id="JACVEL010000006">
    <property type="protein sequence ID" value="MBC9812799.1"/>
    <property type="molecule type" value="Genomic_DNA"/>
</dbReference>
<proteinExistence type="predicted"/>
<accession>A0A8J6P6G8</accession>
<dbReference type="RefSeq" id="WP_163491718.1">
    <property type="nucleotide sequence ID" value="NZ_JACVEL010000006.1"/>
</dbReference>
<keyword evidence="2" id="KW-1133">Transmembrane helix</keyword>
<evidence type="ECO:0000313" key="3">
    <source>
        <dbReference type="EMBL" id="MBC9812799.1"/>
    </source>
</evidence>
<organism evidence="3 4">
    <name type="scientific">Taishania pollutisoli</name>
    <dbReference type="NCBI Taxonomy" id="2766479"/>
    <lineage>
        <taxon>Bacteria</taxon>
        <taxon>Pseudomonadati</taxon>
        <taxon>Bacteroidota</taxon>
        <taxon>Flavobacteriia</taxon>
        <taxon>Flavobacteriales</taxon>
        <taxon>Crocinitomicaceae</taxon>
        <taxon>Taishania</taxon>
    </lineage>
</organism>
<keyword evidence="2" id="KW-0472">Membrane</keyword>
<gene>
    <name evidence="3" type="ORF">H9Y05_09985</name>
</gene>
<comment type="caution">
    <text evidence="3">The sequence shown here is derived from an EMBL/GenBank/DDBJ whole genome shotgun (WGS) entry which is preliminary data.</text>
</comment>
<name>A0A8J6P6G8_9FLAO</name>
<evidence type="ECO:0000256" key="2">
    <source>
        <dbReference type="SAM" id="Phobius"/>
    </source>
</evidence>
<protein>
    <submittedName>
        <fullName evidence="3">Uncharacterized protein</fullName>
    </submittedName>
</protein>
<evidence type="ECO:0000256" key="1">
    <source>
        <dbReference type="SAM" id="MobiDB-lite"/>
    </source>
</evidence>
<keyword evidence="2" id="KW-0812">Transmembrane</keyword>
<reference evidence="3" key="1">
    <citation type="submission" date="2020-09" db="EMBL/GenBank/DDBJ databases">
        <title>Taishania pollutisoli gen. nov., sp. nov., Isolated from Tetrabromobisphenol A-Contaminated Soil.</title>
        <authorList>
            <person name="Chen Q."/>
        </authorList>
    </citation>
    <scope>NUCLEOTIDE SEQUENCE</scope>
    <source>
        <strain evidence="3">CZZ-1</strain>
    </source>
</reference>
<sequence length="146" mass="16778">MKTNRQLRVDNPCPFLLERMKKNDDGYYCRSCSKTIIDFRDKTTAEICSSIDENTCGIFYRYQLTGQQKMSAFRQAAFYCLVFLSFLGFNVKPVYGQNSHPATEQSPIQLAPEKDKEKKTKKKDKSSKGKSGKKKEQYKTIGTPAF</sequence>
<dbReference type="Proteomes" id="UP000652681">
    <property type="component" value="Unassembled WGS sequence"/>
</dbReference>